<proteinExistence type="predicted"/>
<keyword evidence="2" id="KW-0479">Metal-binding</keyword>
<evidence type="ECO:0000256" key="2">
    <source>
        <dbReference type="PROSITE-ProRule" id="PRU00325"/>
    </source>
</evidence>
<dbReference type="SUPFAM" id="SSF52540">
    <property type="entry name" value="P-loop containing nucleoside triphosphate hydrolases"/>
    <property type="match status" value="2"/>
</dbReference>
<dbReference type="EMBL" id="PFNG01000177">
    <property type="protein sequence ID" value="PIZ37203.1"/>
    <property type="molecule type" value="Genomic_DNA"/>
</dbReference>
<dbReference type="Pfam" id="PF08455">
    <property type="entry name" value="SNF2_assoc"/>
    <property type="match status" value="1"/>
</dbReference>
<dbReference type="RefSeq" id="WP_286678303.1">
    <property type="nucleotide sequence ID" value="NZ_MNXI01000073.1"/>
</dbReference>
<evidence type="ECO:0000259" key="5">
    <source>
        <dbReference type="PROSITE" id="PS51194"/>
    </source>
</evidence>
<dbReference type="GO" id="GO:0004386">
    <property type="term" value="F:helicase activity"/>
    <property type="evidence" value="ECO:0007669"/>
    <property type="project" value="UniProtKB-KW"/>
</dbReference>
<dbReference type="PANTHER" id="PTHR10799">
    <property type="entry name" value="SNF2/RAD54 HELICASE FAMILY"/>
    <property type="match status" value="1"/>
</dbReference>
<dbReference type="GO" id="GO:0016787">
    <property type="term" value="F:hydrolase activity"/>
    <property type="evidence" value="ECO:0007669"/>
    <property type="project" value="UniProtKB-KW"/>
</dbReference>
<protein>
    <submittedName>
        <fullName evidence="6">Helicase</fullName>
    </submittedName>
</protein>
<dbReference type="InterPro" id="IPR001650">
    <property type="entry name" value="Helicase_C-like"/>
</dbReference>
<feature type="domain" description="Helicase C-terminal" evidence="5">
    <location>
        <begin position="903"/>
        <end position="1059"/>
    </location>
</feature>
<evidence type="ECO:0000256" key="1">
    <source>
        <dbReference type="ARBA" id="ARBA00022801"/>
    </source>
</evidence>
<dbReference type="Pfam" id="PF00271">
    <property type="entry name" value="Helicase_C"/>
    <property type="match status" value="1"/>
</dbReference>
<evidence type="ECO:0000259" key="4">
    <source>
        <dbReference type="PROSITE" id="PS51192"/>
    </source>
</evidence>
<dbReference type="PROSITE" id="PS50966">
    <property type="entry name" value="ZF_SWIM"/>
    <property type="match status" value="1"/>
</dbReference>
<dbReference type="CDD" id="cd18793">
    <property type="entry name" value="SF2_C_SNF"/>
    <property type="match status" value="1"/>
</dbReference>
<dbReference type="Pfam" id="PF00176">
    <property type="entry name" value="SNF2-rel_dom"/>
    <property type="match status" value="1"/>
</dbReference>
<dbReference type="InterPro" id="IPR049730">
    <property type="entry name" value="SNF2/RAD54-like_C"/>
</dbReference>
<feature type="domain" description="Helicase ATP-binding" evidence="4">
    <location>
        <begin position="616"/>
        <end position="776"/>
    </location>
</feature>
<name>A0A2M7T715_9ACTN</name>
<dbReference type="SMART" id="SM00490">
    <property type="entry name" value="HELICc"/>
    <property type="match status" value="1"/>
</dbReference>
<sequence length="1067" mass="120881">MSLRISNYKLTRDMIKDAALPAIYSRGREYYQDGKVVDWEEHEPGYITGTVRGSGNHRYTTGIDFRDGDLDCWCSCPYDRSDVCKHAVALALTYLDYSSQPIKEDVHPRGFNQLAIEGHGGYVPWQLALDKIVGSTAPERKTGYYRLIYRLGVTINSQLAIELFKARIGKNGKGQEEHYYYDPMSPSTFVRDRDKAILGLFAFGRTLIYSTTYISPDIIDPLLRMLADEEHVFLGSTQIKAHIALAPVKAVLSLIEDGENHKFEVLFYPEKINEVKDKLFVLGESKPWVTNGHGFFPLETNLPGSVLRAFLKEPHVVKEEQVSLFMERYYDPLLDKNALEIKSTRIQDARNDIQPRPVLYLDGGNKGLILKPCFAYGDGPPQVKPGASAKILKATSDGDSFWVRRRLDDEENARKMLEEAGVMLDPTGTGWLDGDDALDFLSYSVAPLKARGWEVVGEVGSLRLNRARPKVGARISSGIDWFDLNLEIGYGDSLVDISTVLAIYKSGRKYIQLDDDSWAQLPLDWLHKVTAPLEELADIEGQEIAAATNNGKLKLRSHNIPLAEEILSGVDLRSIPSFDMLRERLDSFKGIEKVDIPHGLTATLREYQKDGLDWLGFLSSFFFNGILADDMGLGKTVQTLAHLLREKNEGLATKPSLIIAPTSVSYNWKEESRRFTPDLKVLVLTGPQRHQGFEDIAGADIVITTYALLRRDFEKLQKHAYHYIILDEAQFIKNPAAQTSKLCKRLIGNHRLALTGTPMENNLTEIWSIFDFLMPGLLGSHKSFQKRYEKPIAKTGDMVALQRLKRRLKPFILRRVKRDVAKELPPKTEIVAYCEMTSSQRTLYQQVLNTYRAKVFESIATKGIERSHITILDALLKLRQVCNNPQLLKVAPHKVKTSGKMELFEEMVGQLANEGHRALVFSQFTQMLGLLKRWLDSKNIPYCYLDGRTRDRSKVIKEFNEGDVPLFLISLKAGGTGLNLTAADYVIHLDPWWNPAVENQATDRAYRIGQDKHVFVYKMITKDSIEEKILVLQEHKKALFDNLLSEGDLGKSLTKDDLEELFRRVDV</sequence>
<dbReference type="InterPro" id="IPR000330">
    <property type="entry name" value="SNF2_N"/>
</dbReference>
<dbReference type="InterPro" id="IPR027417">
    <property type="entry name" value="P-loop_NTPase"/>
</dbReference>
<organism evidence="6 7">
    <name type="scientific">Candidatus Aquicultor secundus</name>
    <dbReference type="NCBI Taxonomy" id="1973895"/>
    <lineage>
        <taxon>Bacteria</taxon>
        <taxon>Bacillati</taxon>
        <taxon>Actinomycetota</taxon>
        <taxon>Candidatus Aquicultoria</taxon>
        <taxon>Candidatus Aquicultorales</taxon>
        <taxon>Candidatus Aquicultoraceae</taxon>
        <taxon>Candidatus Aquicultor</taxon>
    </lineage>
</organism>
<keyword evidence="6" id="KW-0347">Helicase</keyword>
<dbReference type="InterPro" id="IPR013663">
    <property type="entry name" value="Helicase_SWF/SNF/SWI_bac"/>
</dbReference>
<comment type="caution">
    <text evidence="6">The sequence shown here is derived from an EMBL/GenBank/DDBJ whole genome shotgun (WGS) entry which is preliminary data.</text>
</comment>
<dbReference type="InterPro" id="IPR038718">
    <property type="entry name" value="SNF2-like_sf"/>
</dbReference>
<dbReference type="SMART" id="SM00487">
    <property type="entry name" value="DEXDc"/>
    <property type="match status" value="1"/>
</dbReference>
<dbReference type="GO" id="GO:0005524">
    <property type="term" value="F:ATP binding"/>
    <property type="evidence" value="ECO:0007669"/>
    <property type="project" value="InterPro"/>
</dbReference>
<dbReference type="CDD" id="cd18012">
    <property type="entry name" value="DEXQc_arch_SWI2_SNF2"/>
    <property type="match status" value="1"/>
</dbReference>
<dbReference type="Gene3D" id="3.40.50.10810">
    <property type="entry name" value="Tandem AAA-ATPase domain"/>
    <property type="match status" value="1"/>
</dbReference>
<keyword evidence="6" id="KW-0547">Nucleotide-binding</keyword>
<feature type="domain" description="SWIM-type" evidence="3">
    <location>
        <begin position="59"/>
        <end position="95"/>
    </location>
</feature>
<dbReference type="Gene3D" id="3.40.50.300">
    <property type="entry name" value="P-loop containing nucleotide triphosphate hydrolases"/>
    <property type="match status" value="1"/>
</dbReference>
<keyword evidence="2" id="KW-0862">Zinc</keyword>
<dbReference type="PROSITE" id="PS51194">
    <property type="entry name" value="HELICASE_CTER"/>
    <property type="match status" value="1"/>
</dbReference>
<dbReference type="PROSITE" id="PS51192">
    <property type="entry name" value="HELICASE_ATP_BIND_1"/>
    <property type="match status" value="1"/>
</dbReference>
<evidence type="ECO:0000313" key="6">
    <source>
        <dbReference type="EMBL" id="PIZ37203.1"/>
    </source>
</evidence>
<accession>A0A2M7T715</accession>
<evidence type="ECO:0000313" key="7">
    <source>
        <dbReference type="Proteomes" id="UP000230956"/>
    </source>
</evidence>
<keyword evidence="1" id="KW-0378">Hydrolase</keyword>
<dbReference type="GO" id="GO:0008270">
    <property type="term" value="F:zinc ion binding"/>
    <property type="evidence" value="ECO:0007669"/>
    <property type="project" value="UniProtKB-KW"/>
</dbReference>
<reference evidence="7" key="1">
    <citation type="submission" date="2017-09" db="EMBL/GenBank/DDBJ databases">
        <title>Depth-based differentiation of microbial function through sediment-hosted aquifers and enrichment of novel symbionts in the deep terrestrial subsurface.</title>
        <authorList>
            <person name="Probst A.J."/>
            <person name="Ladd B."/>
            <person name="Jarett J.K."/>
            <person name="Geller-Mcgrath D.E."/>
            <person name="Sieber C.M.K."/>
            <person name="Emerson J.B."/>
            <person name="Anantharaman K."/>
            <person name="Thomas B.C."/>
            <person name="Malmstrom R."/>
            <person name="Stieglmeier M."/>
            <person name="Klingl A."/>
            <person name="Woyke T."/>
            <person name="Ryan C.M."/>
            <person name="Banfield J.F."/>
        </authorList>
    </citation>
    <scope>NUCLEOTIDE SEQUENCE [LARGE SCALE GENOMIC DNA]</scope>
</reference>
<dbReference type="InterPro" id="IPR007527">
    <property type="entry name" value="Znf_SWIM"/>
</dbReference>
<dbReference type="InterPro" id="IPR014001">
    <property type="entry name" value="Helicase_ATP-bd"/>
</dbReference>
<dbReference type="Pfam" id="PF04434">
    <property type="entry name" value="SWIM"/>
    <property type="match status" value="1"/>
</dbReference>
<gene>
    <name evidence="6" type="ORF">COY37_07445</name>
</gene>
<dbReference type="AlphaFoldDB" id="A0A2M7T715"/>
<keyword evidence="2" id="KW-0863">Zinc-finger</keyword>
<dbReference type="Proteomes" id="UP000230956">
    <property type="component" value="Unassembled WGS sequence"/>
</dbReference>
<keyword evidence="6" id="KW-0067">ATP-binding</keyword>
<evidence type="ECO:0000259" key="3">
    <source>
        <dbReference type="PROSITE" id="PS50966"/>
    </source>
</evidence>